<dbReference type="AlphaFoldDB" id="A0AAN7B539"/>
<reference evidence="1" key="2">
    <citation type="submission" date="2023-05" db="EMBL/GenBank/DDBJ databases">
        <authorList>
            <consortium name="Lawrence Berkeley National Laboratory"/>
            <person name="Steindorff A."/>
            <person name="Hensen N."/>
            <person name="Bonometti L."/>
            <person name="Westerberg I."/>
            <person name="Brannstrom I.O."/>
            <person name="Guillou S."/>
            <person name="Cros-Aarteil S."/>
            <person name="Calhoun S."/>
            <person name="Haridas S."/>
            <person name="Kuo A."/>
            <person name="Mondo S."/>
            <person name="Pangilinan J."/>
            <person name="Riley R."/>
            <person name="Labutti K."/>
            <person name="Andreopoulos B."/>
            <person name="Lipzen A."/>
            <person name="Chen C."/>
            <person name="Yanf M."/>
            <person name="Daum C."/>
            <person name="Ng V."/>
            <person name="Clum A."/>
            <person name="Ohm R."/>
            <person name="Martin F."/>
            <person name="Silar P."/>
            <person name="Natvig D."/>
            <person name="Lalanne C."/>
            <person name="Gautier V."/>
            <person name="Ament-Velasquez S.L."/>
            <person name="Kruys A."/>
            <person name="Hutchinson M.I."/>
            <person name="Powell A.J."/>
            <person name="Barry K."/>
            <person name="Miller A.N."/>
            <person name="Grigoriev I.V."/>
            <person name="Debuchy R."/>
            <person name="Gladieux P."/>
            <person name="Thoren M.H."/>
            <person name="Johannesson H."/>
        </authorList>
    </citation>
    <scope>NUCLEOTIDE SEQUENCE</scope>
    <source>
        <strain evidence="1">PSN293</strain>
    </source>
</reference>
<keyword evidence="2" id="KW-1185">Reference proteome</keyword>
<dbReference type="InterPro" id="IPR051750">
    <property type="entry name" value="Trans-sulfuration_enzymes"/>
</dbReference>
<protein>
    <submittedName>
        <fullName evidence="1">Uncharacterized protein</fullName>
    </submittedName>
</protein>
<proteinExistence type="predicted"/>
<organism evidence="1 2">
    <name type="scientific">Rhypophila decipiens</name>
    <dbReference type="NCBI Taxonomy" id="261697"/>
    <lineage>
        <taxon>Eukaryota</taxon>
        <taxon>Fungi</taxon>
        <taxon>Dikarya</taxon>
        <taxon>Ascomycota</taxon>
        <taxon>Pezizomycotina</taxon>
        <taxon>Sordariomycetes</taxon>
        <taxon>Sordariomycetidae</taxon>
        <taxon>Sordariales</taxon>
        <taxon>Naviculisporaceae</taxon>
        <taxon>Rhypophila</taxon>
    </lineage>
</organism>
<comment type="caution">
    <text evidence="1">The sequence shown here is derived from an EMBL/GenBank/DDBJ whole genome shotgun (WGS) entry which is preliminary data.</text>
</comment>
<accession>A0AAN7B539</accession>
<dbReference type="Gene3D" id="3.90.1150.10">
    <property type="entry name" value="Aspartate Aminotransferase, domain 1"/>
    <property type="match status" value="1"/>
</dbReference>
<reference evidence="1" key="1">
    <citation type="journal article" date="2023" name="Mol. Phylogenet. Evol.">
        <title>Genome-scale phylogeny and comparative genomics of the fungal order Sordariales.</title>
        <authorList>
            <person name="Hensen N."/>
            <person name="Bonometti L."/>
            <person name="Westerberg I."/>
            <person name="Brannstrom I.O."/>
            <person name="Guillou S."/>
            <person name="Cros-Aarteil S."/>
            <person name="Calhoun S."/>
            <person name="Haridas S."/>
            <person name="Kuo A."/>
            <person name="Mondo S."/>
            <person name="Pangilinan J."/>
            <person name="Riley R."/>
            <person name="LaButti K."/>
            <person name="Andreopoulos B."/>
            <person name="Lipzen A."/>
            <person name="Chen C."/>
            <person name="Yan M."/>
            <person name="Daum C."/>
            <person name="Ng V."/>
            <person name="Clum A."/>
            <person name="Steindorff A."/>
            <person name="Ohm R.A."/>
            <person name="Martin F."/>
            <person name="Silar P."/>
            <person name="Natvig D.O."/>
            <person name="Lalanne C."/>
            <person name="Gautier V."/>
            <person name="Ament-Velasquez S.L."/>
            <person name="Kruys A."/>
            <person name="Hutchinson M.I."/>
            <person name="Powell A.J."/>
            <person name="Barry K."/>
            <person name="Miller A.N."/>
            <person name="Grigoriev I.V."/>
            <person name="Debuchy R."/>
            <person name="Gladieux P."/>
            <person name="Hiltunen Thoren M."/>
            <person name="Johannesson H."/>
        </authorList>
    </citation>
    <scope>NUCLEOTIDE SEQUENCE</scope>
    <source>
        <strain evidence="1">PSN293</strain>
    </source>
</reference>
<dbReference type="SUPFAM" id="SSF53383">
    <property type="entry name" value="PLP-dependent transferases"/>
    <property type="match status" value="1"/>
</dbReference>
<dbReference type="Proteomes" id="UP001301769">
    <property type="component" value="Unassembled WGS sequence"/>
</dbReference>
<dbReference type="InterPro" id="IPR015424">
    <property type="entry name" value="PyrdxlP-dep_Trfase"/>
</dbReference>
<gene>
    <name evidence="1" type="ORF">QBC37DRAFT_428922</name>
</gene>
<dbReference type="EMBL" id="MU858177">
    <property type="protein sequence ID" value="KAK4210352.1"/>
    <property type="molecule type" value="Genomic_DNA"/>
</dbReference>
<evidence type="ECO:0000313" key="2">
    <source>
        <dbReference type="Proteomes" id="UP001301769"/>
    </source>
</evidence>
<dbReference type="PANTHER" id="PTHR42699:SF1">
    <property type="entry name" value="CYSTATHIONINE GAMMA-SYNTHASE-RELATED"/>
    <property type="match status" value="1"/>
</dbReference>
<name>A0AAN7B539_9PEZI</name>
<dbReference type="PANTHER" id="PTHR42699">
    <property type="match status" value="1"/>
</dbReference>
<sequence length="65" mass="7094">MEVHKGPSLGAHVTLAQPYVQTVFAREKKWARSYGLSEAIVRISVGVEEASELVETFMDGLFVAG</sequence>
<dbReference type="InterPro" id="IPR015422">
    <property type="entry name" value="PyrdxlP-dep_Trfase_small"/>
</dbReference>
<evidence type="ECO:0000313" key="1">
    <source>
        <dbReference type="EMBL" id="KAK4210352.1"/>
    </source>
</evidence>
<dbReference type="GO" id="GO:0003962">
    <property type="term" value="F:cystathionine gamma-synthase activity"/>
    <property type="evidence" value="ECO:0007669"/>
    <property type="project" value="TreeGrafter"/>
</dbReference>
<dbReference type="GO" id="GO:0019346">
    <property type="term" value="P:transsulfuration"/>
    <property type="evidence" value="ECO:0007669"/>
    <property type="project" value="TreeGrafter"/>
</dbReference>